<sequence>MHQRQNPSRSGKLDWKGIGYLVSIVSVLLLGAIAWPTPDKPAWHLPVLIAGMATSTLGMAFRYKAHLDQQKELRQIEEEESARR</sequence>
<reference evidence="2" key="1">
    <citation type="submission" date="2022-05" db="EMBL/GenBank/DDBJ databases">
        <authorList>
            <person name="Jo J.-H."/>
            <person name="Im W.-T."/>
        </authorList>
    </citation>
    <scope>NUCLEOTIDE SEQUENCE</scope>
    <source>
        <strain evidence="2">SE220</strain>
    </source>
</reference>
<organism evidence="2 3">
    <name type="scientific">Sphingomonas hankyongi</name>
    <dbReference type="NCBI Taxonomy" id="2908209"/>
    <lineage>
        <taxon>Bacteria</taxon>
        <taxon>Pseudomonadati</taxon>
        <taxon>Pseudomonadota</taxon>
        <taxon>Alphaproteobacteria</taxon>
        <taxon>Sphingomonadales</taxon>
        <taxon>Sphingomonadaceae</taxon>
        <taxon>Sphingomonas</taxon>
    </lineage>
</organism>
<accession>A0ABT0RYP5</accession>
<evidence type="ECO:0000256" key="1">
    <source>
        <dbReference type="SAM" id="Phobius"/>
    </source>
</evidence>
<keyword evidence="1" id="KW-0472">Membrane</keyword>
<dbReference type="EMBL" id="JAMGBE010000001">
    <property type="protein sequence ID" value="MCL6728686.1"/>
    <property type="molecule type" value="Genomic_DNA"/>
</dbReference>
<keyword evidence="1" id="KW-1133">Transmembrane helix</keyword>
<keyword evidence="1" id="KW-0812">Transmembrane</keyword>
<gene>
    <name evidence="2" type="ORF">LZ538_01280</name>
</gene>
<comment type="caution">
    <text evidence="2">The sequence shown here is derived from an EMBL/GenBank/DDBJ whole genome shotgun (WGS) entry which is preliminary data.</text>
</comment>
<protein>
    <submittedName>
        <fullName evidence="2">Uncharacterized protein</fullName>
    </submittedName>
</protein>
<keyword evidence="3" id="KW-1185">Reference proteome</keyword>
<dbReference type="RefSeq" id="WP_249830190.1">
    <property type="nucleotide sequence ID" value="NZ_JAMGBE010000001.1"/>
</dbReference>
<proteinExistence type="predicted"/>
<dbReference type="Proteomes" id="UP001165342">
    <property type="component" value="Unassembled WGS sequence"/>
</dbReference>
<feature type="transmembrane region" description="Helical" evidence="1">
    <location>
        <begin position="20"/>
        <end position="37"/>
    </location>
</feature>
<name>A0ABT0RYP5_9SPHN</name>
<evidence type="ECO:0000313" key="2">
    <source>
        <dbReference type="EMBL" id="MCL6728686.1"/>
    </source>
</evidence>
<feature type="transmembrane region" description="Helical" evidence="1">
    <location>
        <begin position="43"/>
        <end position="61"/>
    </location>
</feature>
<evidence type="ECO:0000313" key="3">
    <source>
        <dbReference type="Proteomes" id="UP001165342"/>
    </source>
</evidence>